<organism evidence="1 2">
    <name type="scientific">Brochothrix phage A9</name>
    <dbReference type="NCBI Taxonomy" id="857312"/>
    <lineage>
        <taxon>Viruses</taxon>
        <taxon>Duplodnaviria</taxon>
        <taxon>Heunggongvirae</taxon>
        <taxon>Uroviricota</taxon>
        <taxon>Caudoviricetes</taxon>
        <taxon>Herelleviridae</taxon>
        <taxon>Klumppvirus</taxon>
        <taxon>Klumppvirus A9</taxon>
    </lineage>
</organism>
<reference evidence="1 2" key="1">
    <citation type="journal article" date="2010" name="J. Bacteriol.">
        <title>Brochothrix thermosphacta bacteriophages feature heterogeneous and highly mosaic genomes and utilize unique prophage insertion sites.</title>
        <authorList>
            <person name="Kilcher S."/>
            <person name="Loessner M.J."/>
            <person name="Klumpp J."/>
        </authorList>
    </citation>
    <scope>NUCLEOTIDE SEQUENCE [LARGE SCALE GENOMIC DNA]</scope>
</reference>
<keyword evidence="2" id="KW-1185">Reference proteome</keyword>
<dbReference type="Gene3D" id="3.40.50.300">
    <property type="entry name" value="P-loop containing nucleotide triphosphate hydrolases"/>
    <property type="match status" value="1"/>
</dbReference>
<sequence length="190" mass="21575">MGYVAPDLRGETLQRMARATFETDKITPEQLRYVLTMSVPSAYLLAYHTVKGHPITFSIPNRDSSKAVAHRPWQTDIINDQHPNKVVMKSRQLGLSEIGVAEMLWFADRYSANKVKCMYAFPTYRQLDDFIKTRLDPVIHSGYYSTILSPDGDSVKGKRIRDSFLLFRSASKASSVEGISMPLYTVMCIE</sequence>
<dbReference type="InterPro" id="IPR027417">
    <property type="entry name" value="P-loop_NTPase"/>
</dbReference>
<evidence type="ECO:0000313" key="1">
    <source>
        <dbReference type="EMBL" id="ADJ53112.1"/>
    </source>
</evidence>
<protein>
    <submittedName>
        <fullName evidence="1">Gp72</fullName>
    </submittedName>
</protein>
<dbReference type="EMBL" id="HM242243">
    <property type="protein sequence ID" value="ADJ53112.1"/>
    <property type="molecule type" value="Genomic_DNA"/>
</dbReference>
<accession>D9J0L9</accession>
<dbReference type="Proteomes" id="UP000000331">
    <property type="component" value="Segment"/>
</dbReference>
<dbReference type="GeneID" id="10359108"/>
<dbReference type="KEGG" id="vg:10359108"/>
<dbReference type="RefSeq" id="YP_004301405.1">
    <property type="nucleotide sequence ID" value="NC_015253.1"/>
</dbReference>
<proteinExistence type="predicted"/>
<name>D9J0L9_9CAUD</name>
<evidence type="ECO:0000313" key="2">
    <source>
        <dbReference type="Proteomes" id="UP000000331"/>
    </source>
</evidence>
<dbReference type="OrthoDB" id="1420at10239"/>